<dbReference type="PANTHER" id="PTHR11494">
    <property type="entry name" value="CYTOTOXIC T-LYMPHOCYTE PROTEIN"/>
    <property type="match status" value="1"/>
</dbReference>
<sequence length="252" mass="28692">MMYLPFYRKPAEMIPKHILLMLSVLQSVSLSHEFSVEQPKTQAINADGTVTIACEHYGSDSSWRMQGALKRKHDDSTVCLVSDEQDLIQNDKKQCRSRNSSWNKLEFTFHVEAGNETVYECEFIKMIPPPVLLVRGKGTTLVSAPVQVCPSVPAVPQCPEPSLLNWVLMGLAGFLLLCCIAVTCAYIRLRVKQGKDMDAMTYVSMQPPQPHVEYMRRGDPESNTTYMDMRKMQLQGRTSRRDMNYNSQPMNY</sequence>
<evidence type="ECO:0000313" key="11">
    <source>
        <dbReference type="Proteomes" id="UP001152622"/>
    </source>
</evidence>
<organism evidence="10 11">
    <name type="scientific">Synaphobranchus kaupii</name>
    <name type="common">Kaup's arrowtooth eel</name>
    <dbReference type="NCBI Taxonomy" id="118154"/>
    <lineage>
        <taxon>Eukaryota</taxon>
        <taxon>Metazoa</taxon>
        <taxon>Chordata</taxon>
        <taxon>Craniata</taxon>
        <taxon>Vertebrata</taxon>
        <taxon>Euteleostomi</taxon>
        <taxon>Actinopterygii</taxon>
        <taxon>Neopterygii</taxon>
        <taxon>Teleostei</taxon>
        <taxon>Anguilliformes</taxon>
        <taxon>Synaphobranchidae</taxon>
        <taxon>Synaphobranchus</taxon>
    </lineage>
</organism>
<keyword evidence="5 9" id="KW-0472">Membrane</keyword>
<keyword evidence="8" id="KW-0393">Immunoglobulin domain</keyword>
<dbReference type="GO" id="GO:0050852">
    <property type="term" value="P:T cell receptor signaling pathway"/>
    <property type="evidence" value="ECO:0007669"/>
    <property type="project" value="TreeGrafter"/>
</dbReference>
<evidence type="ECO:0000256" key="7">
    <source>
        <dbReference type="ARBA" id="ARBA00023180"/>
    </source>
</evidence>
<name>A0A9Q1F4A5_SYNKA</name>
<dbReference type="AlphaFoldDB" id="A0A9Q1F4A5"/>
<dbReference type="EMBL" id="JAINUF010000009">
    <property type="protein sequence ID" value="KAJ8350730.1"/>
    <property type="molecule type" value="Genomic_DNA"/>
</dbReference>
<evidence type="ECO:0000256" key="6">
    <source>
        <dbReference type="ARBA" id="ARBA00023157"/>
    </source>
</evidence>
<dbReference type="Proteomes" id="UP001152622">
    <property type="component" value="Chromosome 9"/>
</dbReference>
<keyword evidence="6" id="KW-1015">Disulfide bond</keyword>
<dbReference type="GO" id="GO:0042129">
    <property type="term" value="P:regulation of T cell proliferation"/>
    <property type="evidence" value="ECO:0007669"/>
    <property type="project" value="InterPro"/>
</dbReference>
<evidence type="ECO:0000256" key="1">
    <source>
        <dbReference type="ARBA" id="ARBA00004479"/>
    </source>
</evidence>
<evidence type="ECO:0000256" key="9">
    <source>
        <dbReference type="SAM" id="Phobius"/>
    </source>
</evidence>
<dbReference type="OrthoDB" id="8439679at2759"/>
<keyword evidence="7" id="KW-0325">Glycoprotein</keyword>
<evidence type="ECO:0000313" key="10">
    <source>
        <dbReference type="EMBL" id="KAJ8350730.1"/>
    </source>
</evidence>
<evidence type="ECO:0000256" key="3">
    <source>
        <dbReference type="ARBA" id="ARBA00022729"/>
    </source>
</evidence>
<keyword evidence="2 9" id="KW-0812">Transmembrane</keyword>
<dbReference type="GO" id="GO:0009897">
    <property type="term" value="C:external side of plasma membrane"/>
    <property type="evidence" value="ECO:0007669"/>
    <property type="project" value="TreeGrafter"/>
</dbReference>
<dbReference type="Gene3D" id="2.60.40.10">
    <property type="entry name" value="Immunoglobulins"/>
    <property type="match status" value="1"/>
</dbReference>
<dbReference type="InterPro" id="IPR040216">
    <property type="entry name" value="CTLA4/CD28"/>
</dbReference>
<dbReference type="InterPro" id="IPR013783">
    <property type="entry name" value="Ig-like_fold"/>
</dbReference>
<evidence type="ECO:0000256" key="4">
    <source>
        <dbReference type="ARBA" id="ARBA00022989"/>
    </source>
</evidence>
<protein>
    <submittedName>
        <fullName evidence="10">Uncharacterized protein</fullName>
    </submittedName>
</protein>
<feature type="transmembrane region" description="Helical" evidence="9">
    <location>
        <begin position="163"/>
        <end position="187"/>
    </location>
</feature>
<accession>A0A9Q1F4A5</accession>
<keyword evidence="3" id="KW-0732">Signal</keyword>
<comment type="subcellular location">
    <subcellularLocation>
        <location evidence="1">Membrane</location>
        <topology evidence="1">Single-pass type I membrane protein</topology>
    </subcellularLocation>
</comment>
<keyword evidence="4 9" id="KW-1133">Transmembrane helix</keyword>
<gene>
    <name evidence="10" type="ORF">SKAU_G00258600</name>
</gene>
<comment type="caution">
    <text evidence="10">The sequence shown here is derived from an EMBL/GenBank/DDBJ whole genome shotgun (WGS) entry which is preliminary data.</text>
</comment>
<proteinExistence type="predicted"/>
<evidence type="ECO:0000256" key="8">
    <source>
        <dbReference type="ARBA" id="ARBA00023319"/>
    </source>
</evidence>
<dbReference type="PANTHER" id="PTHR11494:SF8">
    <property type="entry name" value="CYTOTOXIC T-LYMPHOCYTE PROTEIN 4"/>
    <property type="match status" value="1"/>
</dbReference>
<keyword evidence="11" id="KW-1185">Reference proteome</keyword>
<evidence type="ECO:0000256" key="2">
    <source>
        <dbReference type="ARBA" id="ARBA00022692"/>
    </source>
</evidence>
<reference evidence="10" key="1">
    <citation type="journal article" date="2023" name="Science">
        <title>Genome structures resolve the early diversification of teleost fishes.</title>
        <authorList>
            <person name="Parey E."/>
            <person name="Louis A."/>
            <person name="Montfort J."/>
            <person name="Bouchez O."/>
            <person name="Roques C."/>
            <person name="Iampietro C."/>
            <person name="Lluch J."/>
            <person name="Castinel A."/>
            <person name="Donnadieu C."/>
            <person name="Desvignes T."/>
            <person name="Floi Bucao C."/>
            <person name="Jouanno E."/>
            <person name="Wen M."/>
            <person name="Mejri S."/>
            <person name="Dirks R."/>
            <person name="Jansen H."/>
            <person name="Henkel C."/>
            <person name="Chen W.J."/>
            <person name="Zahm M."/>
            <person name="Cabau C."/>
            <person name="Klopp C."/>
            <person name="Thompson A.W."/>
            <person name="Robinson-Rechavi M."/>
            <person name="Braasch I."/>
            <person name="Lecointre G."/>
            <person name="Bobe J."/>
            <person name="Postlethwait J.H."/>
            <person name="Berthelot C."/>
            <person name="Roest Crollius H."/>
            <person name="Guiguen Y."/>
        </authorList>
    </citation>
    <scope>NUCLEOTIDE SEQUENCE</scope>
    <source>
        <strain evidence="10">WJC10195</strain>
    </source>
</reference>
<evidence type="ECO:0000256" key="5">
    <source>
        <dbReference type="ARBA" id="ARBA00023136"/>
    </source>
</evidence>